<dbReference type="InterPro" id="IPR003599">
    <property type="entry name" value="Ig_sub"/>
</dbReference>
<reference evidence="2 3" key="1">
    <citation type="journal article" date="2017" name="Curr. Biol.">
        <title>Genome architecture and evolution of a unichromosomal asexual nematode.</title>
        <authorList>
            <person name="Fradin H."/>
            <person name="Zegar C."/>
            <person name="Gutwein M."/>
            <person name="Lucas J."/>
            <person name="Kovtun M."/>
            <person name="Corcoran D."/>
            <person name="Baugh L.R."/>
            <person name="Kiontke K."/>
            <person name="Gunsalus K."/>
            <person name="Fitch D.H."/>
            <person name="Piano F."/>
        </authorList>
    </citation>
    <scope>NUCLEOTIDE SEQUENCE [LARGE SCALE GENOMIC DNA]</scope>
    <source>
        <strain evidence="2">PF1309</strain>
    </source>
</reference>
<accession>A0A2A2KU45</accession>
<dbReference type="STRING" id="2018661.A0A2A2KU45"/>
<dbReference type="Pfam" id="PF13927">
    <property type="entry name" value="Ig_3"/>
    <property type="match status" value="1"/>
</dbReference>
<dbReference type="GO" id="GO:0032589">
    <property type="term" value="C:neuron projection membrane"/>
    <property type="evidence" value="ECO:0007669"/>
    <property type="project" value="TreeGrafter"/>
</dbReference>
<dbReference type="SMART" id="SM00408">
    <property type="entry name" value="IGc2"/>
    <property type="match status" value="2"/>
</dbReference>
<keyword evidence="3" id="KW-1185">Reference proteome</keyword>
<comment type="caution">
    <text evidence="2">The sequence shown here is derived from an EMBL/GenBank/DDBJ whole genome shotgun (WGS) entry which is preliminary data.</text>
</comment>
<dbReference type="GO" id="GO:0050808">
    <property type="term" value="P:synapse organization"/>
    <property type="evidence" value="ECO:0007669"/>
    <property type="project" value="TreeGrafter"/>
</dbReference>
<dbReference type="InterPro" id="IPR036179">
    <property type="entry name" value="Ig-like_dom_sf"/>
</dbReference>
<name>A0A2A2KU45_9BILA</name>
<sequence length="236" mass="25902">MSDTDRLCSGHSKAKTELIIQPNQNPVQKPAGQQISLLCVLKGLLPESSEKPGIIWSKHSGLKGDHVEVKRLDARTLSLVIRNASSSDSGVYTCTAQTANAKYHKAVDVVVFEDLNFVEKQTMIGQVLPTASVNLSCEVKNEDESISTFWMRHGSFVGSEIGRFKLYKKGAILEISNYNPSTDAGEYACKVSHGLSGSTIYRKFVVGTELESKRVFCSNMCTNVCMKMYSPTGGFF</sequence>
<proteinExistence type="predicted"/>
<dbReference type="InterPro" id="IPR003598">
    <property type="entry name" value="Ig_sub2"/>
</dbReference>
<dbReference type="InterPro" id="IPR007110">
    <property type="entry name" value="Ig-like_dom"/>
</dbReference>
<dbReference type="AlphaFoldDB" id="A0A2A2KU45"/>
<evidence type="ECO:0000313" key="3">
    <source>
        <dbReference type="Proteomes" id="UP000218231"/>
    </source>
</evidence>
<dbReference type="CDD" id="cd00096">
    <property type="entry name" value="Ig"/>
    <property type="match status" value="1"/>
</dbReference>
<dbReference type="InterPro" id="IPR013783">
    <property type="entry name" value="Ig-like_fold"/>
</dbReference>
<feature type="domain" description="Ig-like" evidence="1">
    <location>
        <begin position="125"/>
        <end position="205"/>
    </location>
</feature>
<feature type="domain" description="Ig-like" evidence="1">
    <location>
        <begin position="22"/>
        <end position="108"/>
    </location>
</feature>
<dbReference type="SUPFAM" id="SSF48726">
    <property type="entry name" value="Immunoglobulin"/>
    <property type="match status" value="2"/>
</dbReference>
<dbReference type="Gene3D" id="2.60.40.10">
    <property type="entry name" value="Immunoglobulins"/>
    <property type="match status" value="2"/>
</dbReference>
<gene>
    <name evidence="2" type="ORF">WR25_09222</name>
</gene>
<dbReference type="OrthoDB" id="504170at2759"/>
<dbReference type="PROSITE" id="PS50835">
    <property type="entry name" value="IG_LIKE"/>
    <property type="match status" value="2"/>
</dbReference>
<protein>
    <recommendedName>
        <fullName evidence="1">Ig-like domain-containing protein</fullName>
    </recommendedName>
</protein>
<organism evidence="2 3">
    <name type="scientific">Diploscapter pachys</name>
    <dbReference type="NCBI Taxonomy" id="2018661"/>
    <lineage>
        <taxon>Eukaryota</taxon>
        <taxon>Metazoa</taxon>
        <taxon>Ecdysozoa</taxon>
        <taxon>Nematoda</taxon>
        <taxon>Chromadorea</taxon>
        <taxon>Rhabditida</taxon>
        <taxon>Rhabditina</taxon>
        <taxon>Rhabditomorpha</taxon>
        <taxon>Rhabditoidea</taxon>
        <taxon>Rhabditidae</taxon>
        <taxon>Diploscapter</taxon>
    </lineage>
</organism>
<dbReference type="Proteomes" id="UP000218231">
    <property type="component" value="Unassembled WGS sequence"/>
</dbReference>
<dbReference type="SMART" id="SM00409">
    <property type="entry name" value="IG"/>
    <property type="match status" value="2"/>
</dbReference>
<dbReference type="EMBL" id="LIAE01007704">
    <property type="protein sequence ID" value="PAV77451.1"/>
    <property type="molecule type" value="Genomic_DNA"/>
</dbReference>
<evidence type="ECO:0000259" key="1">
    <source>
        <dbReference type="PROSITE" id="PS50835"/>
    </source>
</evidence>
<dbReference type="PANTHER" id="PTHR23279:SF36">
    <property type="entry name" value="DEFECTIVE PROBOSCIS EXTENSION RESPONSE 9, ISOFORM A"/>
    <property type="match status" value="1"/>
</dbReference>
<evidence type="ECO:0000313" key="2">
    <source>
        <dbReference type="EMBL" id="PAV77451.1"/>
    </source>
</evidence>
<dbReference type="PANTHER" id="PTHR23279">
    <property type="entry name" value="DEFECTIVE PROBOSCIS EXTENSION RESPONSE DPR -RELATED"/>
    <property type="match status" value="1"/>
</dbReference>
<dbReference type="InterPro" id="IPR037448">
    <property type="entry name" value="Zig-8"/>
</dbReference>